<organism evidence="1 2">
    <name type="scientific">Elsinoe batatas</name>
    <dbReference type="NCBI Taxonomy" id="2601811"/>
    <lineage>
        <taxon>Eukaryota</taxon>
        <taxon>Fungi</taxon>
        <taxon>Dikarya</taxon>
        <taxon>Ascomycota</taxon>
        <taxon>Pezizomycotina</taxon>
        <taxon>Dothideomycetes</taxon>
        <taxon>Dothideomycetidae</taxon>
        <taxon>Myriangiales</taxon>
        <taxon>Elsinoaceae</taxon>
        <taxon>Elsinoe</taxon>
    </lineage>
</organism>
<dbReference type="Proteomes" id="UP000809789">
    <property type="component" value="Unassembled WGS sequence"/>
</dbReference>
<protein>
    <submittedName>
        <fullName evidence="1">Uncharacterized protein</fullName>
    </submittedName>
</protein>
<dbReference type="EMBL" id="JAESVG020000011">
    <property type="protein sequence ID" value="KAG8622903.1"/>
    <property type="molecule type" value="Genomic_DNA"/>
</dbReference>
<evidence type="ECO:0000313" key="2">
    <source>
        <dbReference type="Proteomes" id="UP000809789"/>
    </source>
</evidence>
<accession>A0A8K0PDB6</accession>
<proteinExistence type="predicted"/>
<gene>
    <name evidence="1" type="ORF">KVT40_009220</name>
</gene>
<reference evidence="1" key="1">
    <citation type="submission" date="2021-07" db="EMBL/GenBank/DDBJ databases">
        <title>Elsinoe batatas strain:CRI-CJ2 Genome sequencing and assembly.</title>
        <authorList>
            <person name="Huang L."/>
        </authorList>
    </citation>
    <scope>NUCLEOTIDE SEQUENCE</scope>
    <source>
        <strain evidence="1">CRI-CJ2</strain>
    </source>
</reference>
<keyword evidence="2" id="KW-1185">Reference proteome</keyword>
<dbReference type="AlphaFoldDB" id="A0A8K0PDB6"/>
<sequence>MPSEAYISQRVLELEEAAQRQKQGMQHIIAKQELCIAKLESEVESNNKFMEKREDDFGKVLDMFTSVIDMIFELLTDHTSVRRSSLGKDKTDMLEAFQSGDVELVKIKLDSIKSSWETSLNSRSPPARFSQLLSNSALEEAQSLSALKAEDIRHPNAATHKVQTSSDGAAPVRSACVCSQVVERIIQQRMDQLKSSLEKKISDAAQGSRFDAAHLKVPQRAELQDMLTKHTEALEQFIESQMGRLSLDVKRLARTSVQQRKDEVETLRSDVEKSDRRAADHLTDMEDRQLILLRSIQAIERQRGHSRK</sequence>
<comment type="caution">
    <text evidence="1">The sequence shown here is derived from an EMBL/GenBank/DDBJ whole genome shotgun (WGS) entry which is preliminary data.</text>
</comment>
<evidence type="ECO:0000313" key="1">
    <source>
        <dbReference type="EMBL" id="KAG8622903.1"/>
    </source>
</evidence>
<name>A0A8K0PDB6_9PEZI</name>